<comment type="caution">
    <text evidence="2">The sequence shown here is derived from an EMBL/GenBank/DDBJ whole genome shotgun (WGS) entry which is preliminary data.</text>
</comment>
<sequence length="135" mass="15108">MISRLRIISIIFLIITSIFDISLFYYNKIIFNFQRQKMKDVDIIAANNYAALKYFLGAVVLIVIAFFILFFLFKAFSESDGVKDFVTLVTLIILILVAIYLIIKLISIPIFIIICKVVAAGGVIVGLFAGATSNN</sequence>
<protein>
    <submittedName>
        <fullName evidence="2">Uncharacterized protein</fullName>
    </submittedName>
</protein>
<feature type="transmembrane region" description="Helical" evidence="1">
    <location>
        <begin position="85"/>
        <end position="103"/>
    </location>
</feature>
<evidence type="ECO:0000256" key="1">
    <source>
        <dbReference type="SAM" id="Phobius"/>
    </source>
</evidence>
<dbReference type="AlphaFoldDB" id="A0A1V9R7E5"/>
<keyword evidence="1" id="KW-0472">Membrane</keyword>
<dbReference type="Proteomes" id="UP000192575">
    <property type="component" value="Unassembled WGS sequence"/>
</dbReference>
<keyword evidence="1" id="KW-0812">Transmembrane</keyword>
<keyword evidence="1" id="KW-1133">Transmembrane helix</keyword>
<dbReference type="RefSeq" id="WP_081535535.1">
    <property type="nucleotide sequence ID" value="NZ_NBEF01000034.1"/>
</dbReference>
<feature type="transmembrane region" description="Helical" evidence="1">
    <location>
        <begin position="7"/>
        <end position="26"/>
    </location>
</feature>
<dbReference type="EMBL" id="NBEF01000034">
    <property type="protein sequence ID" value="OQQ89077.1"/>
    <property type="molecule type" value="Genomic_DNA"/>
</dbReference>
<feature type="transmembrane region" description="Helical" evidence="1">
    <location>
        <begin position="54"/>
        <end position="73"/>
    </location>
</feature>
<proteinExistence type="predicted"/>
<gene>
    <name evidence="2" type="ORF">B6U56_09720</name>
</gene>
<name>A0A1V9R7E5_9LACO</name>
<organism evidence="2 3">
    <name type="scientific">Ligilactobacillus salivarius</name>
    <dbReference type="NCBI Taxonomy" id="1624"/>
    <lineage>
        <taxon>Bacteria</taxon>
        <taxon>Bacillati</taxon>
        <taxon>Bacillota</taxon>
        <taxon>Bacilli</taxon>
        <taxon>Lactobacillales</taxon>
        <taxon>Lactobacillaceae</taxon>
        <taxon>Ligilactobacillus</taxon>
    </lineage>
</organism>
<evidence type="ECO:0000313" key="3">
    <source>
        <dbReference type="Proteomes" id="UP000192575"/>
    </source>
</evidence>
<evidence type="ECO:0000313" key="2">
    <source>
        <dbReference type="EMBL" id="OQQ89077.1"/>
    </source>
</evidence>
<reference evidence="2 3" key="1">
    <citation type="submission" date="2017-03" db="EMBL/GenBank/DDBJ databases">
        <title>Phylogenomics and comparative genomics of Lactobacillus salivarius, a mammalian gut commensal.</title>
        <authorList>
            <person name="Harris H.M."/>
        </authorList>
    </citation>
    <scope>NUCLEOTIDE SEQUENCE [LARGE SCALE GENOMIC DNA]</scope>
    <source>
        <strain evidence="2 3">JCM 1047</strain>
    </source>
</reference>
<accession>A0A1V9R7E5</accession>
<feature type="transmembrane region" description="Helical" evidence="1">
    <location>
        <begin position="109"/>
        <end position="131"/>
    </location>
</feature>